<dbReference type="HOGENOM" id="CLU_2417034_0_0_1"/>
<protein>
    <submittedName>
        <fullName evidence="2">Uncharacterized protein</fullName>
    </submittedName>
</protein>
<reference evidence="2" key="1">
    <citation type="submission" date="2015-04" db="UniProtKB">
        <authorList>
            <consortium name="EnsemblPlants"/>
        </authorList>
    </citation>
    <scope>IDENTIFICATION</scope>
    <source>
        <strain evidence="2">SL10</strain>
    </source>
</reference>
<evidence type="ECO:0000313" key="2">
    <source>
        <dbReference type="EnsemblPlants" id="ONIVA04G20400.1"/>
    </source>
</evidence>
<dbReference type="AlphaFoldDB" id="A0A0E0H4F5"/>
<feature type="compositionally biased region" description="Polar residues" evidence="1">
    <location>
        <begin position="11"/>
        <end position="23"/>
    </location>
</feature>
<keyword evidence="3" id="KW-1185">Reference proteome</keyword>
<dbReference type="EnsemblPlants" id="ONIVA04G20400.1">
    <property type="protein sequence ID" value="ONIVA04G20400.1"/>
    <property type="gene ID" value="ONIVA04G20400"/>
</dbReference>
<dbReference type="Proteomes" id="UP000006591">
    <property type="component" value="Chromosome 4"/>
</dbReference>
<evidence type="ECO:0000313" key="3">
    <source>
        <dbReference type="Proteomes" id="UP000006591"/>
    </source>
</evidence>
<organism evidence="2">
    <name type="scientific">Oryza nivara</name>
    <name type="common">Indian wild rice</name>
    <name type="synonym">Oryza sativa f. spontanea</name>
    <dbReference type="NCBI Taxonomy" id="4536"/>
    <lineage>
        <taxon>Eukaryota</taxon>
        <taxon>Viridiplantae</taxon>
        <taxon>Streptophyta</taxon>
        <taxon>Embryophyta</taxon>
        <taxon>Tracheophyta</taxon>
        <taxon>Spermatophyta</taxon>
        <taxon>Magnoliopsida</taxon>
        <taxon>Liliopsida</taxon>
        <taxon>Poales</taxon>
        <taxon>Poaceae</taxon>
        <taxon>BOP clade</taxon>
        <taxon>Oryzoideae</taxon>
        <taxon>Oryzeae</taxon>
        <taxon>Oryzinae</taxon>
        <taxon>Oryza</taxon>
    </lineage>
</organism>
<name>A0A0E0H4F5_ORYNI</name>
<proteinExistence type="predicted"/>
<sequence>MSNKREPPATINHSSPTSSLFWTTTTPPSTIHWVPRKTNIKHEAGWVDQRGDNEGPTSFQTATSSRWHAAMKRLRGGVHETTHQFGVCPENQ</sequence>
<feature type="region of interest" description="Disordered" evidence="1">
    <location>
        <begin position="1"/>
        <end position="23"/>
    </location>
</feature>
<accession>A0A0E0H4F5</accession>
<reference evidence="2" key="2">
    <citation type="submission" date="2018-04" db="EMBL/GenBank/DDBJ databases">
        <title>OnivRS2 (Oryza nivara Reference Sequence Version 2).</title>
        <authorList>
            <person name="Zhang J."/>
            <person name="Kudrna D."/>
            <person name="Lee S."/>
            <person name="Talag J."/>
            <person name="Rajasekar S."/>
            <person name="Welchert J."/>
            <person name="Hsing Y.-I."/>
            <person name="Wing R.A."/>
        </authorList>
    </citation>
    <scope>NUCLEOTIDE SEQUENCE [LARGE SCALE GENOMIC DNA]</scope>
    <source>
        <strain evidence="2">SL10</strain>
    </source>
</reference>
<dbReference type="Gramene" id="ONIVA04G20400.1">
    <property type="protein sequence ID" value="ONIVA04G20400.1"/>
    <property type="gene ID" value="ONIVA04G20400"/>
</dbReference>
<evidence type="ECO:0000256" key="1">
    <source>
        <dbReference type="SAM" id="MobiDB-lite"/>
    </source>
</evidence>